<dbReference type="FunFam" id="2.20.25.90:FF:000001">
    <property type="entry name" value="Formate dehydrogenase subunit alpha"/>
    <property type="match status" value="1"/>
</dbReference>
<evidence type="ECO:0000256" key="1">
    <source>
        <dbReference type="ARBA" id="ARBA00022485"/>
    </source>
</evidence>
<evidence type="ECO:0000256" key="6">
    <source>
        <dbReference type="SAM" id="MobiDB-lite"/>
    </source>
</evidence>
<dbReference type="PROSITE" id="PS00198">
    <property type="entry name" value="4FE4S_FER_1"/>
    <property type="match status" value="1"/>
</dbReference>
<name>A0A4R4T5Z3_9ACTN</name>
<evidence type="ECO:0000259" key="9">
    <source>
        <dbReference type="PROSITE" id="PS51669"/>
    </source>
</evidence>
<dbReference type="PROSITE" id="PS00551">
    <property type="entry name" value="MOLYBDOPTERIN_PROK_1"/>
    <property type="match status" value="1"/>
</dbReference>
<accession>A0A4R4T5Z3</accession>
<evidence type="ECO:0000256" key="5">
    <source>
        <dbReference type="ARBA" id="ARBA00023014"/>
    </source>
</evidence>
<dbReference type="PROSITE" id="PS51085">
    <property type="entry name" value="2FE2S_FER_2"/>
    <property type="match status" value="1"/>
</dbReference>
<organism evidence="10 11">
    <name type="scientific">Streptomyces hainanensis</name>
    <dbReference type="NCBI Taxonomy" id="402648"/>
    <lineage>
        <taxon>Bacteria</taxon>
        <taxon>Bacillati</taxon>
        <taxon>Actinomycetota</taxon>
        <taxon>Actinomycetes</taxon>
        <taxon>Kitasatosporales</taxon>
        <taxon>Streptomycetaceae</taxon>
        <taxon>Streptomyces</taxon>
    </lineage>
</organism>
<dbReference type="FunFam" id="3.30.70.20:FF:000035">
    <property type="entry name" value="Iron hydrogenase 1"/>
    <property type="match status" value="1"/>
</dbReference>
<keyword evidence="4" id="KW-0408">Iron</keyword>
<evidence type="ECO:0000256" key="4">
    <source>
        <dbReference type="ARBA" id="ARBA00023004"/>
    </source>
</evidence>
<keyword evidence="11" id="KW-1185">Reference proteome</keyword>
<evidence type="ECO:0000313" key="11">
    <source>
        <dbReference type="Proteomes" id="UP000295345"/>
    </source>
</evidence>
<dbReference type="GO" id="GO:0051539">
    <property type="term" value="F:4 iron, 4 sulfur cluster binding"/>
    <property type="evidence" value="ECO:0007669"/>
    <property type="project" value="UniProtKB-KW"/>
</dbReference>
<protein>
    <submittedName>
        <fullName evidence="10">2Fe-2S iron-sulfur cluster binding domain-containing protein</fullName>
    </submittedName>
</protein>
<dbReference type="SUPFAM" id="SSF54862">
    <property type="entry name" value="4Fe-4S ferredoxins"/>
    <property type="match status" value="1"/>
</dbReference>
<dbReference type="Gene3D" id="2.20.25.90">
    <property type="entry name" value="ADC-like domains"/>
    <property type="match status" value="1"/>
</dbReference>
<dbReference type="CDD" id="cd00207">
    <property type="entry name" value="fer2"/>
    <property type="match status" value="1"/>
</dbReference>
<reference evidence="10 11" key="1">
    <citation type="submission" date="2019-03" db="EMBL/GenBank/DDBJ databases">
        <title>Draft genome sequences of novel Actinobacteria.</title>
        <authorList>
            <person name="Sahin N."/>
            <person name="Ay H."/>
            <person name="Saygin H."/>
        </authorList>
    </citation>
    <scope>NUCLEOTIDE SEQUENCE [LARGE SCALE GENOMIC DNA]</scope>
    <source>
        <strain evidence="10 11">DSM 41900</strain>
    </source>
</reference>
<dbReference type="SMART" id="SM00926">
    <property type="entry name" value="Molybdop_Fe4S4"/>
    <property type="match status" value="1"/>
</dbReference>
<gene>
    <name evidence="10" type="ORF">E1283_24285</name>
</gene>
<dbReference type="PANTHER" id="PTHR24960">
    <property type="entry name" value="PHOTOSYSTEM I IRON-SULFUR CENTER-RELATED"/>
    <property type="match status" value="1"/>
</dbReference>
<dbReference type="SUPFAM" id="SSF54292">
    <property type="entry name" value="2Fe-2S ferredoxin-like"/>
    <property type="match status" value="1"/>
</dbReference>
<dbReference type="Pfam" id="PF13510">
    <property type="entry name" value="Fer2_4"/>
    <property type="match status" value="1"/>
</dbReference>
<dbReference type="EMBL" id="SMKI01000297">
    <property type="protein sequence ID" value="TDC70774.1"/>
    <property type="molecule type" value="Genomic_DNA"/>
</dbReference>
<proteinExistence type="predicted"/>
<keyword evidence="2" id="KW-0479">Metal-binding</keyword>
<evidence type="ECO:0000259" key="7">
    <source>
        <dbReference type="PROSITE" id="PS51085"/>
    </source>
</evidence>
<dbReference type="InterPro" id="IPR006963">
    <property type="entry name" value="Mopterin_OxRdtase_4Fe-4S_dom"/>
</dbReference>
<dbReference type="PROSITE" id="PS51379">
    <property type="entry name" value="4FE4S_FER_2"/>
    <property type="match status" value="1"/>
</dbReference>
<evidence type="ECO:0000256" key="2">
    <source>
        <dbReference type="ARBA" id="ARBA00022723"/>
    </source>
</evidence>
<dbReference type="InterPro" id="IPR036010">
    <property type="entry name" value="2Fe-2S_ferredoxin-like_sf"/>
</dbReference>
<dbReference type="PANTHER" id="PTHR24960:SF84">
    <property type="entry name" value="HYDROGENASE SUBUNIT"/>
    <property type="match status" value="1"/>
</dbReference>
<feature type="domain" description="4Fe-4S Mo/W bis-MGD-type" evidence="9">
    <location>
        <begin position="250"/>
        <end position="311"/>
    </location>
</feature>
<dbReference type="Pfam" id="PF12838">
    <property type="entry name" value="Fer4_7"/>
    <property type="match status" value="1"/>
</dbReference>
<evidence type="ECO:0000313" key="10">
    <source>
        <dbReference type="EMBL" id="TDC70774.1"/>
    </source>
</evidence>
<dbReference type="Pfam" id="PF04879">
    <property type="entry name" value="Molybdop_Fe4S4"/>
    <property type="match status" value="1"/>
</dbReference>
<dbReference type="Proteomes" id="UP000295345">
    <property type="component" value="Unassembled WGS sequence"/>
</dbReference>
<keyword evidence="3" id="KW-0677">Repeat</keyword>
<feature type="domain" description="2Fe-2S ferredoxin-type" evidence="7">
    <location>
        <begin position="11"/>
        <end position="89"/>
    </location>
</feature>
<keyword evidence="5" id="KW-0411">Iron-sulfur</keyword>
<evidence type="ECO:0000259" key="8">
    <source>
        <dbReference type="PROSITE" id="PS51379"/>
    </source>
</evidence>
<dbReference type="InterPro" id="IPR001041">
    <property type="entry name" value="2Fe-2S_ferredoxin-type"/>
</dbReference>
<feature type="domain" description="4Fe-4S ferredoxin-type" evidence="8">
    <location>
        <begin position="208"/>
        <end position="236"/>
    </location>
</feature>
<dbReference type="Gene3D" id="3.30.70.20">
    <property type="match status" value="1"/>
</dbReference>
<dbReference type="InterPro" id="IPR017896">
    <property type="entry name" value="4Fe4S_Fe-S-bd"/>
</dbReference>
<dbReference type="Gene3D" id="3.10.20.740">
    <property type="match status" value="1"/>
</dbReference>
<comment type="caution">
    <text evidence="10">The sequence shown here is derived from an EMBL/GenBank/DDBJ whole genome shotgun (WGS) entry which is preliminary data.</text>
</comment>
<dbReference type="RefSeq" id="WP_132820267.1">
    <property type="nucleotide sequence ID" value="NZ_SMKI01000297.1"/>
</dbReference>
<dbReference type="OrthoDB" id="7376058at2"/>
<dbReference type="GO" id="GO:0046872">
    <property type="term" value="F:metal ion binding"/>
    <property type="evidence" value="ECO:0007669"/>
    <property type="project" value="UniProtKB-KW"/>
</dbReference>
<sequence length="328" mass="34980">MTAIDLGLPRRMVEFTLDDTTVLVPEGATILDAVRATGGDLPTLCHGDTLTPANVCRLCMVEVEGSRTLVPSCSRRAEPGMVVRTATERARHSRRLVLELLGSASDLSTTPNVADWMAEYGAEPARFGPPAPPRTGPARPGEHEETDGAAAATVGQPATVDNDLYVRDYGKCILCYKCVDACGDQWQNTFALTVAGRGFDAGISTEYAAPLPDSACVYCGNCIEVCPTGALSFKAEYDHRTAGTWDESAQTETTTLCTFCGTGCSLTLHVQEMPDGAQEIVKVTSPHDSSVTHGNLCIKGRFGWQHVQRTGPPVQDVSDVETGRGVEL</sequence>
<dbReference type="InterPro" id="IPR017900">
    <property type="entry name" value="4Fe4S_Fe_S_CS"/>
</dbReference>
<dbReference type="GO" id="GO:0016491">
    <property type="term" value="F:oxidoreductase activity"/>
    <property type="evidence" value="ECO:0007669"/>
    <property type="project" value="InterPro"/>
</dbReference>
<dbReference type="InterPro" id="IPR027467">
    <property type="entry name" value="MopterinOxRdtase_cofactor_BS"/>
</dbReference>
<dbReference type="PROSITE" id="PS51669">
    <property type="entry name" value="4FE4S_MOW_BIS_MGD"/>
    <property type="match status" value="1"/>
</dbReference>
<keyword evidence="1" id="KW-0004">4Fe-4S</keyword>
<evidence type="ECO:0000256" key="3">
    <source>
        <dbReference type="ARBA" id="ARBA00022737"/>
    </source>
</evidence>
<dbReference type="AlphaFoldDB" id="A0A4R4T5Z3"/>
<feature type="region of interest" description="Disordered" evidence="6">
    <location>
        <begin position="124"/>
        <end position="153"/>
    </location>
</feature>
<dbReference type="InterPro" id="IPR050157">
    <property type="entry name" value="PSI_iron-sulfur_center"/>
</dbReference>
<dbReference type="SUPFAM" id="SSF53706">
    <property type="entry name" value="Formate dehydrogenase/DMSO reductase, domains 1-3"/>
    <property type="match status" value="1"/>
</dbReference>